<keyword evidence="1" id="KW-1133">Transmembrane helix</keyword>
<dbReference type="RefSeq" id="WP_072351347.1">
    <property type="nucleotide sequence ID" value="NZ_QNRP01000005.1"/>
</dbReference>
<reference evidence="2 3" key="1">
    <citation type="submission" date="2018-07" db="EMBL/GenBank/DDBJ databases">
        <title>Oceanihabitans testaceum sp. nov., isolated from marine sediment.</title>
        <authorList>
            <person name="Li C.-M."/>
        </authorList>
    </citation>
    <scope>NUCLEOTIDE SEQUENCE [LARGE SCALE GENOMIC DNA]</scope>
    <source>
        <strain evidence="2 3">S9-10</strain>
    </source>
</reference>
<keyword evidence="3" id="KW-1185">Reference proteome</keyword>
<evidence type="ECO:0000313" key="3">
    <source>
        <dbReference type="Proteomes" id="UP000252249"/>
    </source>
</evidence>
<keyword evidence="1" id="KW-0812">Transmembrane</keyword>
<evidence type="ECO:0000256" key="1">
    <source>
        <dbReference type="SAM" id="Phobius"/>
    </source>
</evidence>
<proteinExistence type="predicted"/>
<dbReference type="OrthoDB" id="1188781at2"/>
<feature type="transmembrane region" description="Helical" evidence="1">
    <location>
        <begin position="75"/>
        <end position="94"/>
    </location>
</feature>
<keyword evidence="1" id="KW-0472">Membrane</keyword>
<evidence type="ECO:0000313" key="2">
    <source>
        <dbReference type="EMBL" id="RCU57259.1"/>
    </source>
</evidence>
<dbReference type="EMBL" id="QPIG01000003">
    <property type="protein sequence ID" value="RCU57259.1"/>
    <property type="molecule type" value="Genomic_DNA"/>
</dbReference>
<dbReference type="AlphaFoldDB" id="A0A368P645"/>
<name>A0A368P645_9FLAO</name>
<protein>
    <submittedName>
        <fullName evidence="2">Uncharacterized protein</fullName>
    </submittedName>
</protein>
<feature type="transmembrane region" description="Helical" evidence="1">
    <location>
        <begin position="16"/>
        <end position="36"/>
    </location>
</feature>
<organism evidence="2 3">
    <name type="scientific">Oceanihabitans sediminis</name>
    <dbReference type="NCBI Taxonomy" id="1812012"/>
    <lineage>
        <taxon>Bacteria</taxon>
        <taxon>Pseudomonadati</taxon>
        <taxon>Bacteroidota</taxon>
        <taxon>Flavobacteriia</taxon>
        <taxon>Flavobacteriales</taxon>
        <taxon>Flavobacteriaceae</taxon>
        <taxon>Oceanihabitans</taxon>
    </lineage>
</organism>
<feature type="transmembrane region" description="Helical" evidence="1">
    <location>
        <begin position="132"/>
        <end position="159"/>
    </location>
</feature>
<sequence length="167" mass="18926">MQLNGLIFSFPKELKLFIAAFVVVLSIGFFTGLLFVNETTSANPNGIEEQYLGNELDEEATVMKFKKSEKEMLTLVHNHILSMSIIFFLVGLLLSTTKLSRKLKTFLMVEPFISVVLTFGGIFMLWKGFLWMKYIVAFSGALMTLTFTVSILIILYQLFVGDKSLQK</sequence>
<accession>A0A368P645</accession>
<feature type="transmembrane region" description="Helical" evidence="1">
    <location>
        <begin position="106"/>
        <end position="126"/>
    </location>
</feature>
<gene>
    <name evidence="2" type="ORF">DU428_09975</name>
</gene>
<comment type="caution">
    <text evidence="2">The sequence shown here is derived from an EMBL/GenBank/DDBJ whole genome shotgun (WGS) entry which is preliminary data.</text>
</comment>
<dbReference type="Proteomes" id="UP000252249">
    <property type="component" value="Unassembled WGS sequence"/>
</dbReference>